<dbReference type="EMBL" id="AP002743">
    <property type="protein sequence ID" value="BAD72226.1"/>
    <property type="molecule type" value="Genomic_DNA"/>
</dbReference>
<dbReference type="AlphaFoldDB" id="Q5SNJ3"/>
<name>Q5SNJ3_ORYSJ</name>
<organism evidence="2">
    <name type="scientific">Oryza sativa subsp. japonica</name>
    <name type="common">Rice</name>
    <dbReference type="NCBI Taxonomy" id="39947"/>
    <lineage>
        <taxon>Eukaryota</taxon>
        <taxon>Viridiplantae</taxon>
        <taxon>Streptophyta</taxon>
        <taxon>Embryophyta</taxon>
        <taxon>Tracheophyta</taxon>
        <taxon>Spermatophyta</taxon>
        <taxon>Magnoliopsida</taxon>
        <taxon>Liliopsida</taxon>
        <taxon>Poales</taxon>
        <taxon>Poaceae</taxon>
        <taxon>BOP clade</taxon>
        <taxon>Oryzoideae</taxon>
        <taxon>Oryzeae</taxon>
        <taxon>Oryzinae</taxon>
        <taxon>Oryza</taxon>
        <taxon>Oryza sativa</taxon>
    </lineage>
</organism>
<proteinExistence type="predicted"/>
<dbReference type="Proteomes" id="UP000817658">
    <property type="component" value="Chromosome 1"/>
</dbReference>
<protein>
    <submittedName>
        <fullName evidence="2">Uncharacterized protein</fullName>
    </submittedName>
</protein>
<evidence type="ECO:0000256" key="1">
    <source>
        <dbReference type="SAM" id="MobiDB-lite"/>
    </source>
</evidence>
<feature type="region of interest" description="Disordered" evidence="1">
    <location>
        <begin position="68"/>
        <end position="96"/>
    </location>
</feature>
<feature type="compositionally biased region" description="Basic and acidic residues" evidence="1">
    <location>
        <begin position="26"/>
        <end position="39"/>
    </location>
</feature>
<feature type="region of interest" description="Disordered" evidence="1">
    <location>
        <begin position="22"/>
        <end position="45"/>
    </location>
</feature>
<reference evidence="2" key="1">
    <citation type="journal article" date="2002" name="Nature">
        <title>The genome sequence and structure of rice chromosome 1.</title>
        <authorList>
            <person name="Sasaki T."/>
            <person name="Matsumoto T."/>
            <person name="Yamamoto K."/>
            <person name="Sakata K."/>
            <person name="Baba T."/>
            <person name="Katayose Y."/>
            <person name="Wu J."/>
            <person name="Niimura Y."/>
            <person name="Cheng Z."/>
            <person name="Nagamura Y."/>
            <person name="Antonio B.A."/>
            <person name="Kanamori H."/>
            <person name="Hosokawa S."/>
            <person name="Masukawa M."/>
            <person name="Arikawa K."/>
            <person name="Chiden Y."/>
            <person name="Hayashi M."/>
            <person name="Okamoto M."/>
            <person name="Ando T."/>
            <person name="Aoki H."/>
            <person name="Arita K."/>
            <person name="Hamada M."/>
            <person name="Harada C."/>
            <person name="Hijishita S."/>
            <person name="Honda M."/>
            <person name="Ichikawa Y."/>
            <person name="Idonuma A."/>
            <person name="Iijima M."/>
            <person name="Ikeda M."/>
            <person name="Ikeno M."/>
            <person name="Itoh S."/>
            <person name="Itoh T."/>
            <person name="Itoh Y."/>
            <person name="Itoh Y."/>
            <person name="Iwabuchi A."/>
            <person name="Kamiya K."/>
            <person name="Karasawa W."/>
            <person name="Katagiri S."/>
            <person name="Kikuta A."/>
            <person name="Kobayashi N."/>
            <person name="Kono I."/>
            <person name="Machita K."/>
            <person name="Maehara T."/>
            <person name="Mizuno H."/>
            <person name="Mizubayashi T."/>
            <person name="Mukai Y."/>
            <person name="Nagasaki H."/>
            <person name="Nakashima M."/>
            <person name="Nakama Y."/>
            <person name="Nakamichi Y."/>
            <person name="Nakamura M."/>
            <person name="Namiki N."/>
            <person name="Negishi M."/>
            <person name="Ohta I."/>
            <person name="Ono N."/>
            <person name="Saji S."/>
            <person name="Sakai K."/>
            <person name="Shibata M."/>
            <person name="Shimokawa T."/>
            <person name="Shomura A."/>
            <person name="Song J."/>
            <person name="Takazaki Y."/>
            <person name="Terasawa K."/>
            <person name="Tsuji K."/>
            <person name="Waki K."/>
            <person name="Yamagata H."/>
            <person name="Yamane H."/>
            <person name="Yoshiki S."/>
            <person name="Yoshihara R."/>
            <person name="Yukawa K."/>
            <person name="Zhong H."/>
            <person name="Iwama H."/>
            <person name="Endo T."/>
            <person name="Ito H."/>
            <person name="Hahn J.H."/>
            <person name="Kim H.I."/>
            <person name="Eun M.Y."/>
            <person name="Yano M."/>
            <person name="Jiang J."/>
            <person name="Gojobori T."/>
        </authorList>
    </citation>
    <scope>NUCLEOTIDE SEQUENCE [LARGE SCALE GENOMIC DNA]</scope>
</reference>
<sequence>MGGGWVGGTAIAFRRLLDCNNSGPSSRRELGVRNGDSLKQEASPSSLPMWCRLATWTLPFQSHGPLMSKPLEVGSRAHPDDAPSYTDPSPAAFSAQ</sequence>
<evidence type="ECO:0000313" key="2">
    <source>
        <dbReference type="EMBL" id="BAD72226.1"/>
    </source>
</evidence>
<accession>Q5SNJ3</accession>
<gene>
    <name evidence="2" type="primary">P0710E05.35</name>
</gene>